<feature type="transmembrane region" description="Helical" evidence="1">
    <location>
        <begin position="407"/>
        <end position="424"/>
    </location>
</feature>
<evidence type="ECO:0000256" key="2">
    <source>
        <dbReference type="SAM" id="SignalP"/>
    </source>
</evidence>
<dbReference type="Pfam" id="PF02517">
    <property type="entry name" value="Rce1-like"/>
    <property type="match status" value="1"/>
</dbReference>
<dbReference type="PANTHER" id="PTHR43592">
    <property type="entry name" value="CAAX AMINO TERMINAL PROTEASE"/>
    <property type="match status" value="1"/>
</dbReference>
<feature type="signal peptide" evidence="2">
    <location>
        <begin position="1"/>
        <end position="18"/>
    </location>
</feature>
<evidence type="ECO:0000256" key="1">
    <source>
        <dbReference type="SAM" id="Phobius"/>
    </source>
</evidence>
<dbReference type="GO" id="GO:0004175">
    <property type="term" value="F:endopeptidase activity"/>
    <property type="evidence" value="ECO:0007669"/>
    <property type="project" value="UniProtKB-ARBA"/>
</dbReference>
<evidence type="ECO:0000313" key="4">
    <source>
        <dbReference type="EMBL" id="GFH48092.1"/>
    </source>
</evidence>
<dbReference type="InterPro" id="IPR003675">
    <property type="entry name" value="Rce1/LyrA-like_dom"/>
</dbReference>
<feature type="chain" id="PRO_5042166611" description="CAAX prenyl protease 2/Lysostaphin resistance protein A-like domain-containing protein" evidence="2">
    <location>
        <begin position="19"/>
        <end position="506"/>
    </location>
</feature>
<dbReference type="GO" id="GO:0080120">
    <property type="term" value="P:CAAX-box protein maturation"/>
    <property type="evidence" value="ECO:0007669"/>
    <property type="project" value="UniProtKB-ARBA"/>
</dbReference>
<dbReference type="Proteomes" id="UP001054902">
    <property type="component" value="Unassembled WGS sequence"/>
</dbReference>
<keyword evidence="2" id="KW-0732">Signal</keyword>
<proteinExistence type="predicted"/>
<accession>A0AAD3H2E5</accession>
<feature type="transmembrane region" description="Helical" evidence="1">
    <location>
        <begin position="143"/>
        <end position="163"/>
    </location>
</feature>
<feature type="transmembrane region" description="Helical" evidence="1">
    <location>
        <begin position="270"/>
        <end position="290"/>
    </location>
</feature>
<protein>
    <recommendedName>
        <fullName evidence="3">CAAX prenyl protease 2/Lysostaphin resistance protein A-like domain-containing protein</fullName>
    </recommendedName>
</protein>
<dbReference type="EMBL" id="BLLK01000027">
    <property type="protein sequence ID" value="GFH48092.1"/>
    <property type="molecule type" value="Genomic_DNA"/>
</dbReference>
<reference evidence="4 5" key="1">
    <citation type="journal article" date="2021" name="Sci. Rep.">
        <title>The genome of the diatom Chaetoceros tenuissimus carries an ancient integrated fragment of an extant virus.</title>
        <authorList>
            <person name="Hongo Y."/>
            <person name="Kimura K."/>
            <person name="Takaki Y."/>
            <person name="Yoshida Y."/>
            <person name="Baba S."/>
            <person name="Kobayashi G."/>
            <person name="Nagasaki K."/>
            <person name="Hano T."/>
            <person name="Tomaru Y."/>
        </authorList>
    </citation>
    <scope>NUCLEOTIDE SEQUENCE [LARGE SCALE GENOMIC DNA]</scope>
    <source>
        <strain evidence="4 5">NIES-3715</strain>
    </source>
</reference>
<evidence type="ECO:0000313" key="5">
    <source>
        <dbReference type="Proteomes" id="UP001054902"/>
    </source>
</evidence>
<dbReference type="AlphaFoldDB" id="A0AAD3H2E5"/>
<sequence length="506" mass="56713">MKICSSLQLGFLLPGVYAFSPAPSSLGRVKSNQSFLSRSPIEYYGSAPSLRRWSKLQSSTSDNSNGKRKRGIRQFKFVRKNKSDKRFDKVSKGMDNIIEKACNIPPPLQLLCLIGFYIVHLTILTQNSIVFPIQLIPNDDGRFQSLGLDSLAGMISFASIHLLRKRQIRKYRFTPEKITIPPLLKSVHQKYNIQSSQSGKSSLTDSKAPWYIPSLRENIPSAKITSMASLFLLVTGYFMTGKLSQWVELNLYALAGLGLPLTVPMHRSLVVLGGHLAWVLIGSIILGVLLRPQPFFGGGNKFVDVEVGDEGRNIRKKAVSDNASKQEISKKPIHNVNTKKMRQRYKWYSNKWWNDNFLFWAIGGYSISCWFFNIADFINQMVLPAHVFESAGEGVVSQLINPENNDIAASLVGYIAPCISAPWWEEVLYRGFLLPALCLQMNFWLSVFVSGVIFSIHHVSTTGAIPLAILGWTWAGLYAKSGNLFVTIAIHAMWNSRVFLGSWLGL</sequence>
<gene>
    <name evidence="4" type="ORF">CTEN210_04568</name>
</gene>
<organism evidence="4 5">
    <name type="scientific">Chaetoceros tenuissimus</name>
    <dbReference type="NCBI Taxonomy" id="426638"/>
    <lineage>
        <taxon>Eukaryota</taxon>
        <taxon>Sar</taxon>
        <taxon>Stramenopiles</taxon>
        <taxon>Ochrophyta</taxon>
        <taxon>Bacillariophyta</taxon>
        <taxon>Coscinodiscophyceae</taxon>
        <taxon>Chaetocerotophycidae</taxon>
        <taxon>Chaetocerotales</taxon>
        <taxon>Chaetocerotaceae</taxon>
        <taxon>Chaetoceros</taxon>
    </lineage>
</organism>
<comment type="caution">
    <text evidence="4">The sequence shown here is derived from an EMBL/GenBank/DDBJ whole genome shotgun (WGS) entry which is preliminary data.</text>
</comment>
<dbReference type="PANTHER" id="PTHR43592:SF15">
    <property type="entry name" value="CAAX AMINO TERMINAL PROTEASE FAMILY PROTEIN"/>
    <property type="match status" value="1"/>
</dbReference>
<feature type="domain" description="CAAX prenyl protease 2/Lysostaphin resistance protein A-like" evidence="3">
    <location>
        <begin position="410"/>
        <end position="496"/>
    </location>
</feature>
<feature type="transmembrane region" description="Helical" evidence="1">
    <location>
        <begin position="357"/>
        <end position="375"/>
    </location>
</feature>
<keyword evidence="1" id="KW-0812">Transmembrane</keyword>
<name>A0AAD3H2E5_9STRA</name>
<feature type="transmembrane region" description="Helical" evidence="1">
    <location>
        <begin position="224"/>
        <end position="240"/>
    </location>
</feature>
<keyword evidence="1" id="KW-1133">Transmembrane helix</keyword>
<evidence type="ECO:0000259" key="3">
    <source>
        <dbReference type="Pfam" id="PF02517"/>
    </source>
</evidence>
<keyword evidence="1" id="KW-0472">Membrane</keyword>
<keyword evidence="5" id="KW-1185">Reference proteome</keyword>